<evidence type="ECO:0000256" key="1">
    <source>
        <dbReference type="SAM" id="MobiDB-lite"/>
    </source>
</evidence>
<proteinExistence type="predicted"/>
<dbReference type="AlphaFoldDB" id="A0A7K1UXP5"/>
<feature type="region of interest" description="Disordered" evidence="1">
    <location>
        <begin position="373"/>
        <end position="397"/>
    </location>
</feature>
<dbReference type="RefSeq" id="WP_157388554.1">
    <property type="nucleotide sequence ID" value="NZ_WRPP01000003.1"/>
</dbReference>
<dbReference type="EMBL" id="WRPP01000003">
    <property type="protein sequence ID" value="MVU78959.1"/>
    <property type="molecule type" value="Genomic_DNA"/>
</dbReference>
<comment type="caution">
    <text evidence="2">The sequence shown here is derived from an EMBL/GenBank/DDBJ whole genome shotgun (WGS) entry which is preliminary data.</text>
</comment>
<protein>
    <submittedName>
        <fullName evidence="2">Uncharacterized protein</fullName>
    </submittedName>
</protein>
<reference evidence="2 3" key="1">
    <citation type="submission" date="2019-12" db="EMBL/GenBank/DDBJ databases">
        <title>Nocardia sp. nov. ET3-3 isolated from soil.</title>
        <authorList>
            <person name="Kanchanasin P."/>
            <person name="Tanasupawat S."/>
            <person name="Yuki M."/>
            <person name="Kudo T."/>
        </authorList>
    </citation>
    <scope>NUCLEOTIDE SEQUENCE [LARGE SCALE GENOMIC DNA]</scope>
    <source>
        <strain evidence="2 3">ET3-3</strain>
    </source>
</reference>
<evidence type="ECO:0000313" key="2">
    <source>
        <dbReference type="EMBL" id="MVU78959.1"/>
    </source>
</evidence>
<sequence>MVTVNPSTYYTAGKDLAEIGNAVATAVKQTLAPEVSGIENVKTKGMGGNHPQALAWNTRYKQSSDDLYTLAAAVSDAAQRFADILNVCGYNWDTSNYNANPKSDKGTAPTKPTLAANPLFGDKDVPKTPDPTNDNGDGLTFSGGAPKWSGTLISALKARNVTFPNGDTDLLAAAAKGWQAFAASDAVTGSSAKLGQIADSFASVDAPEKDDIVQTLHTLQQGAQRIAAAAKGIATAVGNHHDQLTTLRDGVDKEAPKALPDLLATAVSMGTNVNISALDGAQPDVINSAADDFTAIWNRSGLPGVWAAAFEGCDNLGSISDIAGIATLAVPKESGNAADNQSVAAAIDATTVVSTVDGVDDKGQPTKTITMKDGSKTVATQTTTTDPDNPGSAAQPTVKYDQYDKNGKLLSTTVSYKGTSGETRQLTTLYKDGAGSDQTKVLKIAGVNSDDPGTTIITLPDGRSASGPYEWFSHPNLDGVGGAASAADKFADLKLSKLPTTDIMSESEKGLRDIKAGSSFIGPGATVAAGVLDVMSGNASPLQAAGSTVAQIGAGDIGADVGGTLGALVPGAEPITIPAGAALGAIAGGEIGGWLFDKAWKLGD</sequence>
<organism evidence="2 3">
    <name type="scientific">Nocardia terrae</name>
    <dbReference type="NCBI Taxonomy" id="2675851"/>
    <lineage>
        <taxon>Bacteria</taxon>
        <taxon>Bacillati</taxon>
        <taxon>Actinomycetota</taxon>
        <taxon>Actinomycetes</taxon>
        <taxon>Mycobacteriales</taxon>
        <taxon>Nocardiaceae</taxon>
        <taxon>Nocardia</taxon>
    </lineage>
</organism>
<name>A0A7K1UXP5_9NOCA</name>
<dbReference type="Proteomes" id="UP000466794">
    <property type="component" value="Unassembled WGS sequence"/>
</dbReference>
<evidence type="ECO:0000313" key="3">
    <source>
        <dbReference type="Proteomes" id="UP000466794"/>
    </source>
</evidence>
<keyword evidence="3" id="KW-1185">Reference proteome</keyword>
<feature type="region of interest" description="Disordered" evidence="1">
    <location>
        <begin position="100"/>
        <end position="141"/>
    </location>
</feature>
<gene>
    <name evidence="2" type="ORF">GPX89_17110</name>
</gene>
<accession>A0A7K1UXP5</accession>